<dbReference type="GO" id="GO:1990904">
    <property type="term" value="C:ribonucleoprotein complex"/>
    <property type="evidence" value="ECO:0007669"/>
    <property type="project" value="TreeGrafter"/>
</dbReference>
<feature type="compositionally biased region" description="Polar residues" evidence="1">
    <location>
        <begin position="144"/>
        <end position="171"/>
    </location>
</feature>
<dbReference type="AlphaFoldDB" id="A0A3S5CFS2"/>
<protein>
    <recommendedName>
        <fullName evidence="2">Elongation factor EFG domain-containing protein</fullName>
    </recommendedName>
</protein>
<dbReference type="Gene3D" id="3.30.70.240">
    <property type="match status" value="1"/>
</dbReference>
<evidence type="ECO:0000259" key="2">
    <source>
        <dbReference type="Pfam" id="PF00679"/>
    </source>
</evidence>
<reference evidence="3" key="1">
    <citation type="submission" date="2018-11" db="EMBL/GenBank/DDBJ databases">
        <authorList>
            <consortium name="Pathogen Informatics"/>
        </authorList>
    </citation>
    <scope>NUCLEOTIDE SEQUENCE</scope>
</reference>
<dbReference type="EMBL" id="CAAALY010032971">
    <property type="protein sequence ID" value="VEL17515.1"/>
    <property type="molecule type" value="Genomic_DNA"/>
</dbReference>
<comment type="caution">
    <text evidence="3">The sequence shown here is derived from an EMBL/GenBank/DDBJ whole genome shotgun (WGS) entry which is preliminary data.</text>
</comment>
<dbReference type="SUPFAM" id="SSF54980">
    <property type="entry name" value="EF-G C-terminal domain-like"/>
    <property type="match status" value="1"/>
</dbReference>
<proteinExistence type="predicted"/>
<dbReference type="Proteomes" id="UP000784294">
    <property type="component" value="Unassembled WGS sequence"/>
</dbReference>
<gene>
    <name evidence="3" type="ORF">PXEA_LOCUS10955</name>
</gene>
<dbReference type="GO" id="GO:0043022">
    <property type="term" value="F:ribosome binding"/>
    <property type="evidence" value="ECO:0007669"/>
    <property type="project" value="TreeGrafter"/>
</dbReference>
<evidence type="ECO:0000313" key="3">
    <source>
        <dbReference type="EMBL" id="VEL17515.1"/>
    </source>
</evidence>
<keyword evidence="4" id="KW-1185">Reference proteome</keyword>
<dbReference type="GO" id="GO:0042256">
    <property type="term" value="P:cytosolic ribosome assembly"/>
    <property type="evidence" value="ECO:0007669"/>
    <property type="project" value="TreeGrafter"/>
</dbReference>
<dbReference type="GO" id="GO:0005829">
    <property type="term" value="C:cytosol"/>
    <property type="evidence" value="ECO:0007669"/>
    <property type="project" value="TreeGrafter"/>
</dbReference>
<dbReference type="OrthoDB" id="364892at2759"/>
<feature type="domain" description="Elongation factor EFG" evidence="2">
    <location>
        <begin position="21"/>
        <end position="92"/>
    </location>
</feature>
<evidence type="ECO:0000256" key="1">
    <source>
        <dbReference type="SAM" id="MobiDB-lite"/>
    </source>
</evidence>
<dbReference type="PANTHER" id="PTHR42908:SF3">
    <property type="entry name" value="ELONGATION FACTOR-LIKE GTPASE 1"/>
    <property type="match status" value="1"/>
</dbReference>
<accession>A0A3S5CFS2</accession>
<organism evidence="3 4">
    <name type="scientific">Protopolystoma xenopodis</name>
    <dbReference type="NCBI Taxonomy" id="117903"/>
    <lineage>
        <taxon>Eukaryota</taxon>
        <taxon>Metazoa</taxon>
        <taxon>Spiralia</taxon>
        <taxon>Lophotrochozoa</taxon>
        <taxon>Platyhelminthes</taxon>
        <taxon>Monogenea</taxon>
        <taxon>Polyopisthocotylea</taxon>
        <taxon>Polystomatidea</taxon>
        <taxon>Polystomatidae</taxon>
        <taxon>Protopolystoma</taxon>
    </lineage>
</organism>
<dbReference type="InterPro" id="IPR000640">
    <property type="entry name" value="EFG_V-like"/>
</dbReference>
<dbReference type="InterPro" id="IPR035647">
    <property type="entry name" value="EFG_III/V"/>
</dbReference>
<name>A0A3S5CFS2_9PLAT</name>
<evidence type="ECO:0000313" key="4">
    <source>
        <dbReference type="Proteomes" id="UP000784294"/>
    </source>
</evidence>
<sequence>MRRENVFLYNYLLHLFFSKARSDVLGKICSELRRRHGRVVTNELSEGESAFLIHARLPVVESLGLVHDLQDRTSGLASLPQLRPGGWELFEADPLLRDVNGCVAIGEDHLQVHQLHSLQFPGLSSGQTTASRQSRSTLINLRQHSSTTHADQAAKTSVQPQQSTIKQSKASGITPASAGKGLSVIHPASKPVKATNQCHVPPTCPKGQQMTGRHLNAVKKSSIKFSPETVVSRKKADFPVGLHASVTGVEDDNDPEETALQLDELSAQLSRVRDYICSVRRARGLPVIEQIVHHAEKQRTLKKNK</sequence>
<dbReference type="GO" id="GO:0003924">
    <property type="term" value="F:GTPase activity"/>
    <property type="evidence" value="ECO:0007669"/>
    <property type="project" value="TreeGrafter"/>
</dbReference>
<dbReference type="PANTHER" id="PTHR42908">
    <property type="entry name" value="TRANSLATION ELONGATION FACTOR-RELATED"/>
    <property type="match status" value="1"/>
</dbReference>
<dbReference type="Pfam" id="PF00679">
    <property type="entry name" value="EFG_C"/>
    <property type="match status" value="1"/>
</dbReference>
<feature type="region of interest" description="Disordered" evidence="1">
    <location>
        <begin position="144"/>
        <end position="183"/>
    </location>
</feature>